<dbReference type="OrthoDB" id="6022136at2759"/>
<gene>
    <name evidence="1" type="ORF">HNAJ_LOCUS5614</name>
</gene>
<accession>A0A0R3TEX7</accession>
<proteinExistence type="predicted"/>
<dbReference type="Proteomes" id="UP000278807">
    <property type="component" value="Unassembled WGS sequence"/>
</dbReference>
<protein>
    <submittedName>
        <fullName evidence="3">RGS domain-containing protein</fullName>
    </submittedName>
</protein>
<name>A0A0R3TEX7_RODNA</name>
<dbReference type="STRING" id="102285.A0A0R3TEX7"/>
<sequence>MSSAWMVACHKDFLDIYIDVASSHPRNEDEVRFLAYLQEAQGLKTTTPFSALLFSSMLARSSLLGRFCGLQRDDEGVNKLPQQFVSLYREVILDFFAAPSTQRISSRDKLGFNGTFKIIPDEALFVNGLE</sequence>
<dbReference type="WBParaSite" id="HNAJ_0000561601-mRNA-1">
    <property type="protein sequence ID" value="HNAJ_0000561601-mRNA-1"/>
    <property type="gene ID" value="HNAJ_0000561601"/>
</dbReference>
<keyword evidence="2" id="KW-1185">Reference proteome</keyword>
<evidence type="ECO:0000313" key="3">
    <source>
        <dbReference type="WBParaSite" id="HNAJ_0000561601-mRNA-1"/>
    </source>
</evidence>
<reference evidence="1 2" key="2">
    <citation type="submission" date="2018-11" db="EMBL/GenBank/DDBJ databases">
        <authorList>
            <consortium name="Pathogen Informatics"/>
        </authorList>
    </citation>
    <scope>NUCLEOTIDE SEQUENCE [LARGE SCALE GENOMIC DNA]</scope>
</reference>
<organism evidence="3">
    <name type="scientific">Rodentolepis nana</name>
    <name type="common">Dwarf tapeworm</name>
    <name type="synonym">Hymenolepis nana</name>
    <dbReference type="NCBI Taxonomy" id="102285"/>
    <lineage>
        <taxon>Eukaryota</taxon>
        <taxon>Metazoa</taxon>
        <taxon>Spiralia</taxon>
        <taxon>Lophotrochozoa</taxon>
        <taxon>Platyhelminthes</taxon>
        <taxon>Cestoda</taxon>
        <taxon>Eucestoda</taxon>
        <taxon>Cyclophyllidea</taxon>
        <taxon>Hymenolepididae</taxon>
        <taxon>Rodentolepis</taxon>
    </lineage>
</organism>
<evidence type="ECO:0000313" key="1">
    <source>
        <dbReference type="EMBL" id="VDO01474.1"/>
    </source>
</evidence>
<dbReference type="AlphaFoldDB" id="A0A0R3TEX7"/>
<evidence type="ECO:0000313" key="2">
    <source>
        <dbReference type="Proteomes" id="UP000278807"/>
    </source>
</evidence>
<dbReference type="EMBL" id="UZAE01005023">
    <property type="protein sequence ID" value="VDO01474.1"/>
    <property type="molecule type" value="Genomic_DNA"/>
</dbReference>
<reference evidence="3" key="1">
    <citation type="submission" date="2017-02" db="UniProtKB">
        <authorList>
            <consortium name="WormBaseParasite"/>
        </authorList>
    </citation>
    <scope>IDENTIFICATION</scope>
</reference>